<dbReference type="AlphaFoldDB" id="A0AAV4BJV0"/>
<dbReference type="GO" id="GO:0003676">
    <property type="term" value="F:nucleic acid binding"/>
    <property type="evidence" value="ECO:0007669"/>
    <property type="project" value="InterPro"/>
</dbReference>
<dbReference type="InterPro" id="IPR012337">
    <property type="entry name" value="RNaseH-like_sf"/>
</dbReference>
<dbReference type="Pfam" id="PF17921">
    <property type="entry name" value="Integrase_H2C2"/>
    <property type="match status" value="1"/>
</dbReference>
<evidence type="ECO:0000313" key="3">
    <source>
        <dbReference type="Proteomes" id="UP000735302"/>
    </source>
</evidence>
<dbReference type="PANTHER" id="PTHR37984">
    <property type="entry name" value="PROTEIN CBG26694"/>
    <property type="match status" value="1"/>
</dbReference>
<dbReference type="InterPro" id="IPR001584">
    <property type="entry name" value="Integrase_cat-core"/>
</dbReference>
<evidence type="ECO:0000259" key="1">
    <source>
        <dbReference type="PROSITE" id="PS50994"/>
    </source>
</evidence>
<feature type="domain" description="Integrase catalytic" evidence="1">
    <location>
        <begin position="64"/>
        <end position="136"/>
    </location>
</feature>
<accession>A0AAV4BJV0</accession>
<evidence type="ECO:0000313" key="2">
    <source>
        <dbReference type="EMBL" id="GFO19246.1"/>
    </source>
</evidence>
<dbReference type="Gene3D" id="3.30.420.10">
    <property type="entry name" value="Ribonuclease H-like superfamily/Ribonuclease H"/>
    <property type="match status" value="1"/>
</dbReference>
<protein>
    <submittedName>
        <fullName evidence="2">Gypsy retrotransposon integrase-like protein 1</fullName>
    </submittedName>
</protein>
<dbReference type="InterPro" id="IPR041588">
    <property type="entry name" value="Integrase_H2C2"/>
</dbReference>
<reference evidence="2 3" key="1">
    <citation type="journal article" date="2021" name="Elife">
        <title>Chloroplast acquisition without the gene transfer in kleptoplastic sea slugs, Plakobranchus ocellatus.</title>
        <authorList>
            <person name="Maeda T."/>
            <person name="Takahashi S."/>
            <person name="Yoshida T."/>
            <person name="Shimamura S."/>
            <person name="Takaki Y."/>
            <person name="Nagai Y."/>
            <person name="Toyoda A."/>
            <person name="Suzuki Y."/>
            <person name="Arimoto A."/>
            <person name="Ishii H."/>
            <person name="Satoh N."/>
            <person name="Nishiyama T."/>
            <person name="Hasebe M."/>
            <person name="Maruyama T."/>
            <person name="Minagawa J."/>
            <person name="Obokata J."/>
            <person name="Shigenobu S."/>
        </authorList>
    </citation>
    <scope>NUCLEOTIDE SEQUENCE [LARGE SCALE GENOMIC DNA]</scope>
</reference>
<gene>
    <name evidence="2" type="ORF">PoB_004575100</name>
</gene>
<dbReference type="Proteomes" id="UP000735302">
    <property type="component" value="Unassembled WGS sequence"/>
</dbReference>
<dbReference type="GO" id="GO:0015074">
    <property type="term" value="P:DNA integration"/>
    <property type="evidence" value="ECO:0007669"/>
    <property type="project" value="InterPro"/>
</dbReference>
<comment type="caution">
    <text evidence="2">The sequence shown here is derived from an EMBL/GenBank/DDBJ whole genome shotgun (WGS) entry which is preliminary data.</text>
</comment>
<dbReference type="InterPro" id="IPR036397">
    <property type="entry name" value="RNaseH_sf"/>
</dbReference>
<dbReference type="EMBL" id="BLXT01005060">
    <property type="protein sequence ID" value="GFO19246.1"/>
    <property type="molecule type" value="Genomic_DNA"/>
</dbReference>
<sequence>MQAAHDSIVGGHLAAKKTTDKILSEFFWPNIWEDVKRYCQSCDQCQRSSPKGQKAKVPLSAVSLIDEPFSRVAVDLVGPIIPSSERGFKYILVLVDYCTRYPEAVPLKSITTEAVAEALVDIFSRVGIPKEILSDK</sequence>
<proteinExistence type="predicted"/>
<dbReference type="PROSITE" id="PS50994">
    <property type="entry name" value="INTEGRASE"/>
    <property type="match status" value="1"/>
</dbReference>
<keyword evidence="3" id="KW-1185">Reference proteome</keyword>
<dbReference type="PANTHER" id="PTHR37984:SF15">
    <property type="entry name" value="INTEGRASE CATALYTIC DOMAIN-CONTAINING PROTEIN"/>
    <property type="match status" value="1"/>
</dbReference>
<dbReference type="SUPFAM" id="SSF53098">
    <property type="entry name" value="Ribonuclease H-like"/>
    <property type="match status" value="1"/>
</dbReference>
<organism evidence="2 3">
    <name type="scientific">Plakobranchus ocellatus</name>
    <dbReference type="NCBI Taxonomy" id="259542"/>
    <lineage>
        <taxon>Eukaryota</taxon>
        <taxon>Metazoa</taxon>
        <taxon>Spiralia</taxon>
        <taxon>Lophotrochozoa</taxon>
        <taxon>Mollusca</taxon>
        <taxon>Gastropoda</taxon>
        <taxon>Heterobranchia</taxon>
        <taxon>Euthyneura</taxon>
        <taxon>Panpulmonata</taxon>
        <taxon>Sacoglossa</taxon>
        <taxon>Placobranchoidea</taxon>
        <taxon>Plakobranchidae</taxon>
        <taxon>Plakobranchus</taxon>
    </lineage>
</organism>
<dbReference type="InterPro" id="IPR050951">
    <property type="entry name" value="Retrovirus_Pol_polyprotein"/>
</dbReference>
<name>A0AAV4BJV0_9GAST</name>
<dbReference type="FunFam" id="1.10.340.70:FF:000001">
    <property type="entry name" value="Retrovirus-related Pol polyprotein from transposon gypsy-like Protein"/>
    <property type="match status" value="1"/>
</dbReference>
<dbReference type="Gene3D" id="1.10.340.70">
    <property type="match status" value="1"/>
</dbReference>